<sequence>MFFGVMAMPLWRETFRSPRVWKLDARVSFFLLPPLMPIFRLETSLLMVGALVTLYIVEVRYGMSFPSAIRYVRAKMAGRVRRPTGRTYALVDLHEAEVAYAAKQRDEVREINRNVFARALKAVGVDAGIHTRKTGERSK</sequence>
<protein>
    <submittedName>
        <fullName evidence="1">Uncharacterized protein</fullName>
    </submittedName>
</protein>
<dbReference type="AlphaFoldDB" id="A0A1U9LJ40"/>
<gene>
    <name evidence="1" type="ORF">A0U91_15695</name>
</gene>
<proteinExistence type="predicted"/>
<evidence type="ECO:0000313" key="1">
    <source>
        <dbReference type="EMBL" id="AQT06456.1"/>
    </source>
</evidence>
<reference evidence="1 2" key="1">
    <citation type="submission" date="2016-03" db="EMBL/GenBank/DDBJ databases">
        <title>Acetic acid bacteria sequencing.</title>
        <authorList>
            <person name="Brandt J."/>
            <person name="Jakob F."/>
            <person name="Vogel R.F."/>
        </authorList>
    </citation>
    <scope>NUCLEOTIDE SEQUENCE [LARGE SCALE GENOMIC DNA]</scope>
    <source>
        <strain evidence="1 2">TMW2.1084</strain>
        <plasmid evidence="2">pac1084_1</plasmid>
    </source>
</reference>
<organism evidence="1 2">
    <name type="scientific">Acetobacter persici</name>
    <dbReference type="NCBI Taxonomy" id="1076596"/>
    <lineage>
        <taxon>Bacteria</taxon>
        <taxon>Pseudomonadati</taxon>
        <taxon>Pseudomonadota</taxon>
        <taxon>Alphaproteobacteria</taxon>
        <taxon>Acetobacterales</taxon>
        <taxon>Acetobacteraceae</taxon>
        <taxon>Acetobacter</taxon>
    </lineage>
</organism>
<keyword evidence="1" id="KW-0614">Plasmid</keyword>
<dbReference type="EMBL" id="CP014688">
    <property type="protein sequence ID" value="AQT06456.1"/>
    <property type="molecule type" value="Genomic_DNA"/>
</dbReference>
<name>A0A1U9LJ40_9PROT</name>
<dbReference type="NCBIfam" id="NF038220">
    <property type="entry name" value="IcmT_TraK"/>
    <property type="match status" value="1"/>
</dbReference>
<accession>A0A1U9LJ40</accession>
<dbReference type="Proteomes" id="UP000189055">
    <property type="component" value="Plasmid pAC1084_1"/>
</dbReference>
<evidence type="ECO:0000313" key="2">
    <source>
        <dbReference type="Proteomes" id="UP000189055"/>
    </source>
</evidence>
<dbReference type="InterPro" id="IPR047756">
    <property type="entry name" value="IcmT-like"/>
</dbReference>
<geneLocation type="plasmid" evidence="2">
    <name>pac1084_1</name>
</geneLocation>
<dbReference type="KEGG" id="aper:A0U91_15695"/>